<feature type="compositionally biased region" description="Acidic residues" evidence="7">
    <location>
        <begin position="1720"/>
        <end position="1730"/>
    </location>
</feature>
<dbReference type="SMART" id="SM00827">
    <property type="entry name" value="PKS_AT"/>
    <property type="match status" value="1"/>
</dbReference>
<dbReference type="InterPro" id="IPR014031">
    <property type="entry name" value="Ketoacyl_synth_C"/>
</dbReference>
<dbReference type="PROSITE" id="PS52004">
    <property type="entry name" value="KS3_2"/>
    <property type="match status" value="1"/>
</dbReference>
<dbReference type="PROSITE" id="PS50075">
    <property type="entry name" value="CARRIER"/>
    <property type="match status" value="1"/>
</dbReference>
<keyword evidence="4" id="KW-0808">Transferase</keyword>
<dbReference type="Pfam" id="PF00698">
    <property type="entry name" value="Acyl_transf_1"/>
    <property type="match status" value="1"/>
</dbReference>
<dbReference type="GO" id="GO:0006633">
    <property type="term" value="P:fatty acid biosynthetic process"/>
    <property type="evidence" value="ECO:0007669"/>
    <property type="project" value="InterPro"/>
</dbReference>
<dbReference type="SUPFAM" id="SSF53901">
    <property type="entry name" value="Thiolase-like"/>
    <property type="match status" value="2"/>
</dbReference>
<feature type="region of interest" description="C-terminal hotdog fold" evidence="6">
    <location>
        <begin position="1426"/>
        <end position="1578"/>
    </location>
</feature>
<feature type="region of interest" description="Disordered" evidence="7">
    <location>
        <begin position="1262"/>
        <end position="1281"/>
    </location>
</feature>
<dbReference type="InterPro" id="IPR042104">
    <property type="entry name" value="PKS_dehydratase_sf"/>
</dbReference>
<dbReference type="Pfam" id="PF22621">
    <property type="entry name" value="CurL-like_PKS_C"/>
    <property type="match status" value="1"/>
</dbReference>
<dbReference type="PROSITE" id="PS00012">
    <property type="entry name" value="PHOSPHOPANTETHEINE"/>
    <property type="match status" value="1"/>
</dbReference>
<keyword evidence="3" id="KW-0597">Phosphoprotein</keyword>
<dbReference type="PROSITE" id="PS00606">
    <property type="entry name" value="KS3_1"/>
    <property type="match status" value="1"/>
</dbReference>
<dbReference type="SUPFAM" id="SSF53474">
    <property type="entry name" value="alpha/beta-Hydrolases"/>
    <property type="match status" value="1"/>
</dbReference>
<evidence type="ECO:0000313" key="11">
    <source>
        <dbReference type="EMBL" id="KAF6823114.1"/>
    </source>
</evidence>
<feature type="region of interest" description="Disordered" evidence="7">
    <location>
        <begin position="1717"/>
        <end position="1767"/>
    </location>
</feature>
<dbReference type="Gene3D" id="3.30.70.3290">
    <property type="match status" value="1"/>
</dbReference>
<dbReference type="InterPro" id="IPR016039">
    <property type="entry name" value="Thiolase-like"/>
</dbReference>
<dbReference type="GO" id="GO:0044550">
    <property type="term" value="P:secondary metabolite biosynthetic process"/>
    <property type="evidence" value="ECO:0007669"/>
    <property type="project" value="TreeGrafter"/>
</dbReference>
<evidence type="ECO:0000256" key="5">
    <source>
        <dbReference type="ARBA" id="ARBA00023268"/>
    </source>
</evidence>
<evidence type="ECO:0000259" key="8">
    <source>
        <dbReference type="PROSITE" id="PS50075"/>
    </source>
</evidence>
<dbReference type="InterPro" id="IPR013094">
    <property type="entry name" value="AB_hydrolase_3"/>
</dbReference>
<dbReference type="Gene3D" id="3.10.129.110">
    <property type="entry name" value="Polyketide synthase dehydratase"/>
    <property type="match status" value="1"/>
</dbReference>
<dbReference type="PANTHER" id="PTHR43775:SF21">
    <property type="entry name" value="NON-REDUCING POLYKETIDE SYNTHASE AUSA-RELATED"/>
    <property type="match status" value="1"/>
</dbReference>
<protein>
    <submittedName>
        <fullName evidence="11">Polyketide synthase</fullName>
    </submittedName>
</protein>
<evidence type="ECO:0000256" key="2">
    <source>
        <dbReference type="ARBA" id="ARBA00022450"/>
    </source>
</evidence>
<dbReference type="InterPro" id="IPR049900">
    <property type="entry name" value="PKS_mFAS_DH"/>
</dbReference>
<feature type="region of interest" description="Disordered" evidence="7">
    <location>
        <begin position="1"/>
        <end position="23"/>
    </location>
</feature>
<dbReference type="InterPro" id="IPR020841">
    <property type="entry name" value="PKS_Beta-ketoAc_synthase_dom"/>
</dbReference>
<proteinExistence type="predicted"/>
<feature type="compositionally biased region" description="Basic and acidic residues" evidence="7">
    <location>
        <begin position="1731"/>
        <end position="1740"/>
    </location>
</feature>
<feature type="region of interest" description="Disordered" evidence="7">
    <location>
        <begin position="1588"/>
        <end position="1610"/>
    </location>
</feature>
<dbReference type="GO" id="GO:0016787">
    <property type="term" value="F:hydrolase activity"/>
    <property type="evidence" value="ECO:0007669"/>
    <property type="project" value="InterPro"/>
</dbReference>
<feature type="active site" description="Proton acceptor; for dehydratase activity" evidence="6">
    <location>
        <position position="1312"/>
    </location>
</feature>
<dbReference type="SUPFAM" id="SSF55048">
    <property type="entry name" value="Probable ACP-binding domain of malonyl-CoA ACP transacylase"/>
    <property type="match status" value="1"/>
</dbReference>
<dbReference type="CDD" id="cd00833">
    <property type="entry name" value="PKS"/>
    <property type="match status" value="1"/>
</dbReference>
<dbReference type="GO" id="GO:0008168">
    <property type="term" value="F:methyltransferase activity"/>
    <property type="evidence" value="ECO:0007669"/>
    <property type="project" value="UniProtKB-KW"/>
</dbReference>
<dbReference type="InterPro" id="IPR050091">
    <property type="entry name" value="PKS_NRPS_Biosynth_Enz"/>
</dbReference>
<evidence type="ECO:0000259" key="9">
    <source>
        <dbReference type="PROSITE" id="PS52004"/>
    </source>
</evidence>
<dbReference type="GO" id="GO:0004315">
    <property type="term" value="F:3-oxoacyl-[acyl-carrier-protein] synthase activity"/>
    <property type="evidence" value="ECO:0007669"/>
    <property type="project" value="InterPro"/>
</dbReference>
<dbReference type="Gene3D" id="1.10.1200.10">
    <property type="entry name" value="ACP-like"/>
    <property type="match status" value="1"/>
</dbReference>
<feature type="domain" description="Carrier" evidence="8">
    <location>
        <begin position="1638"/>
        <end position="1717"/>
    </location>
</feature>
<dbReference type="Pfam" id="PF00550">
    <property type="entry name" value="PP-binding"/>
    <property type="match status" value="1"/>
</dbReference>
<comment type="caution">
    <text evidence="11">The sequence shown here is derived from an EMBL/GenBank/DDBJ whole genome shotgun (WGS) entry which is preliminary data.</text>
</comment>
<evidence type="ECO:0000259" key="10">
    <source>
        <dbReference type="PROSITE" id="PS52019"/>
    </source>
</evidence>
<keyword evidence="5" id="KW-0511">Multifunctional enzyme</keyword>
<dbReference type="InterPro" id="IPR049551">
    <property type="entry name" value="PKS_DH_C"/>
</dbReference>
<dbReference type="Pfam" id="PF07859">
    <property type="entry name" value="Abhydrolase_3"/>
    <property type="match status" value="1"/>
</dbReference>
<dbReference type="InterPro" id="IPR006162">
    <property type="entry name" value="Ppantetheine_attach_site"/>
</dbReference>
<feature type="compositionally biased region" description="Polar residues" evidence="7">
    <location>
        <begin position="1264"/>
        <end position="1275"/>
    </location>
</feature>
<dbReference type="InterPro" id="IPR029058">
    <property type="entry name" value="AB_hydrolase_fold"/>
</dbReference>
<feature type="compositionally biased region" description="Basic and acidic residues" evidence="7">
    <location>
        <begin position="1"/>
        <end position="13"/>
    </location>
</feature>
<dbReference type="InterPro" id="IPR016036">
    <property type="entry name" value="Malonyl_transacylase_ACP-bd"/>
</dbReference>
<dbReference type="Gene3D" id="3.40.366.10">
    <property type="entry name" value="Malonyl-Coenzyme A Acyl Carrier Protein, domain 2"/>
    <property type="match status" value="2"/>
</dbReference>
<feature type="active site" description="Proton donor; for dehydratase activity" evidence="6">
    <location>
        <position position="1489"/>
    </location>
</feature>
<feature type="region of interest" description="N-terminal hotdog fold" evidence="6">
    <location>
        <begin position="1280"/>
        <end position="1403"/>
    </location>
</feature>
<dbReference type="InterPro" id="IPR014043">
    <property type="entry name" value="Acyl_transferase_dom"/>
</dbReference>
<dbReference type="SUPFAM" id="SSF52151">
    <property type="entry name" value="FabD/lysophospholipase-like"/>
    <property type="match status" value="1"/>
</dbReference>
<dbReference type="Pfam" id="PF00109">
    <property type="entry name" value="ketoacyl-synt"/>
    <property type="match status" value="1"/>
</dbReference>
<dbReference type="SUPFAM" id="SSF47336">
    <property type="entry name" value="ACP-like"/>
    <property type="match status" value="1"/>
</dbReference>
<dbReference type="InterPro" id="IPR014030">
    <property type="entry name" value="Ketoacyl_synth_N"/>
</dbReference>
<evidence type="ECO:0000256" key="7">
    <source>
        <dbReference type="SAM" id="MobiDB-lite"/>
    </source>
</evidence>
<dbReference type="Pfam" id="PF14765">
    <property type="entry name" value="PS-DH"/>
    <property type="match status" value="1"/>
</dbReference>
<keyword evidence="2" id="KW-0596">Phosphopantetheine</keyword>
<evidence type="ECO:0000256" key="4">
    <source>
        <dbReference type="ARBA" id="ARBA00022679"/>
    </source>
</evidence>
<dbReference type="PROSITE" id="PS52019">
    <property type="entry name" value="PKS_MFAS_DH"/>
    <property type="match status" value="1"/>
</dbReference>
<dbReference type="InterPro" id="IPR001227">
    <property type="entry name" value="Ac_transferase_dom_sf"/>
</dbReference>
<accession>A0A8H6N7J4</accession>
<dbReference type="InterPro" id="IPR009081">
    <property type="entry name" value="PP-bd_ACP"/>
</dbReference>
<dbReference type="InterPro" id="IPR032088">
    <property type="entry name" value="SAT"/>
</dbReference>
<comment type="pathway">
    <text evidence="1">Secondary metabolite biosynthesis.</text>
</comment>
<organism evidence="11 12">
    <name type="scientific">Colletotrichum plurivorum</name>
    <dbReference type="NCBI Taxonomy" id="2175906"/>
    <lineage>
        <taxon>Eukaryota</taxon>
        <taxon>Fungi</taxon>
        <taxon>Dikarya</taxon>
        <taxon>Ascomycota</taxon>
        <taxon>Pezizomycotina</taxon>
        <taxon>Sordariomycetes</taxon>
        <taxon>Hypocreomycetidae</taxon>
        <taxon>Glomerellales</taxon>
        <taxon>Glomerellaceae</taxon>
        <taxon>Colletotrichum</taxon>
        <taxon>Colletotrichum orchidearum species complex</taxon>
    </lineage>
</organism>
<evidence type="ECO:0000313" key="12">
    <source>
        <dbReference type="Proteomes" id="UP000654918"/>
    </source>
</evidence>
<dbReference type="GO" id="GO:0004312">
    <property type="term" value="F:fatty acid synthase activity"/>
    <property type="evidence" value="ECO:0007669"/>
    <property type="project" value="TreeGrafter"/>
</dbReference>
<dbReference type="GO" id="GO:0032259">
    <property type="term" value="P:methylation"/>
    <property type="evidence" value="ECO:0007669"/>
    <property type="project" value="UniProtKB-KW"/>
</dbReference>
<dbReference type="PANTHER" id="PTHR43775">
    <property type="entry name" value="FATTY ACID SYNTHASE"/>
    <property type="match status" value="1"/>
</dbReference>
<name>A0A8H6N7J4_9PEZI</name>
<evidence type="ECO:0000256" key="3">
    <source>
        <dbReference type="ARBA" id="ARBA00022553"/>
    </source>
</evidence>
<dbReference type="Gene3D" id="3.40.47.10">
    <property type="match status" value="2"/>
</dbReference>
<evidence type="ECO:0000256" key="1">
    <source>
        <dbReference type="ARBA" id="ARBA00005179"/>
    </source>
</evidence>
<dbReference type="InterPro" id="IPR018201">
    <property type="entry name" value="Ketoacyl_synth_AS"/>
</dbReference>
<dbReference type="InterPro" id="IPR036736">
    <property type="entry name" value="ACP-like_sf"/>
</dbReference>
<gene>
    <name evidence="11" type="ORF">CPLU01_11613</name>
</gene>
<dbReference type="SMART" id="SM00825">
    <property type="entry name" value="PKS_KS"/>
    <property type="match status" value="1"/>
</dbReference>
<dbReference type="EMBL" id="WIGO01000220">
    <property type="protein sequence ID" value="KAF6823114.1"/>
    <property type="molecule type" value="Genomic_DNA"/>
</dbReference>
<dbReference type="Pfam" id="PF16073">
    <property type="entry name" value="SAT"/>
    <property type="match status" value="1"/>
</dbReference>
<dbReference type="InterPro" id="IPR016035">
    <property type="entry name" value="Acyl_Trfase/lysoPLipase"/>
</dbReference>
<dbReference type="Proteomes" id="UP000654918">
    <property type="component" value="Unassembled WGS sequence"/>
</dbReference>
<dbReference type="Gene3D" id="3.40.50.1820">
    <property type="entry name" value="alpha/beta hydrolase"/>
    <property type="match status" value="1"/>
</dbReference>
<keyword evidence="12" id="KW-1185">Reference proteome</keyword>
<reference evidence="11" key="1">
    <citation type="journal article" date="2020" name="Phytopathology">
        <title>Genome Sequence Resources of Colletotrichum truncatum, C. plurivorum, C. musicola, and C. sojae: Four Species Pathogenic to Soybean (Glycine max).</title>
        <authorList>
            <person name="Rogerio F."/>
            <person name="Boufleur T.R."/>
            <person name="Ciampi-Guillardi M."/>
            <person name="Sukno S.A."/>
            <person name="Thon M.R."/>
            <person name="Massola Junior N.S."/>
            <person name="Baroncelli R."/>
        </authorList>
    </citation>
    <scope>NUCLEOTIDE SEQUENCE</scope>
    <source>
        <strain evidence="11">LFN00145</strain>
    </source>
</reference>
<feature type="compositionally biased region" description="Low complexity" evidence="7">
    <location>
        <begin position="1596"/>
        <end position="1609"/>
    </location>
</feature>
<feature type="domain" description="Ketosynthase family 3 (KS3)" evidence="9">
    <location>
        <begin position="406"/>
        <end position="797"/>
    </location>
</feature>
<feature type="domain" description="PKS/mFAS DH" evidence="10">
    <location>
        <begin position="1280"/>
        <end position="1578"/>
    </location>
</feature>
<evidence type="ECO:0000256" key="6">
    <source>
        <dbReference type="PROSITE-ProRule" id="PRU01363"/>
    </source>
</evidence>
<sequence>MDGIDQHLSEEQPKVAAASSSDEINMKSTAPKTMLSAAIFSPQSSPPSTTHLAYVRARLCEDPCFKSLRDAVVQLPETWQALASLGQDISLPDAAIRALHSFPRWIENGESDVLERDMSGIVSLPLLTIVHIVQYLCYLEAMGLTHSEFLHSVELGGVQGYCIGLLSAVIVASSKNEQEVVQHAVTGIRLALGIGAFGDLSQVWSTSGSNTLQISLRKPDDVDEMLRKFPAAIVSTITEPRTMCIIAPEGDICALKADADEQRLRPKWMHIRSNLHNPENAALAQQCCELFDQAPFPTLDLLQVPVRSNRTGELLVKENHSLGREIVITVLASQCNWSQVMQSLALDLQQRGEKRHTFAVFGIGDPVSVPFFQQLGLEISKMHALSGMHTPQAPGVAPSTADHYPDDAIAIVGAACRLPGASSLDELWDIVSQGQSRLEKLNTNRVDLKGSYRAHQDAGWAKQEFYGNFVDNVKGFDSSFFGISPREATHMDPQQRLLLEMAFEAMDSSGYLRHHRRDRGDPVGCFIGASYTEYLENTSAYPPSAFTTTGTIRAFLSGKISYHFGWTGPSEVIDTACSASLVAVHRACRAISAGECPIALAGGVNIITGVNNYFDLAKAGFLSKTGQCKPFDDSADGYCRADGVGLVVLKSLRKAVSDGDLIMGVVPAVATNQGGIGAPGITVPDGVGDPIEISSIRDVFGGRERTNPLYIGSLKANIGHSETAAGVASLLKVLTMLRHRAIPPLQGFKRLNHKIPPLDDDRMCIPTRLGPWNAASRIACVNSYGASGSNSALLCAEWQEENSHKPAVGIMPAVQEYPILLSAASVESLQRYAKALATHLTKQTTDFDLGDLSYTLSERRKHHRVRFSTIAADPAGLIRQLQTCGPQDFAMSPKSVKKAVLVFSGQSRTTIALEPSVRRLNPRFEHYIQACNDILRSLGGPDILPALSQAEPISDPTVLQCGTVAVQYACAQCWIDGGLEVAGIVGHSLGELTALAVSGVLSLRDMLRVVLTRAELIKTHWGSERGTMMAVHADLETVRAILDVAETRAADPDEALEIACYNSMTSHIVVGKEASVAAAEKIIKQHAEYRGLRCQRLTVSHGFHSRFTEPLLQRLSELEGTLHFREPAVPLETSTRKQVMFGNGSPTRYLASHARDPVFFVDAVRRLEQRLGSCVWMEAGWATPIVAMSKRAVASPEKHSFQPVTSVAAALSGLWREGIAATHWSFLTPRKSCLRPVYLPPYSFDHPEYWLAHVDRAMEERVTARSTTDGSTSTPKRQKTKQLVEHTSSIGTSHQFWLHTGTERFTRIVQGHAVRQKPLCPASMYMEAALMGVEQLGVSNRSKTITFENVMFDRPLGCDCSLDVQLVLDEPLGAESSWWHYAVRSSPGQAHSRGAFSASSQENDDFQLYEMLLADKIDSLKRDPDAERLKTATAYSIFSKVVDYASLLRGISSIILSQRQSVAQIKVPKTIFAASESTVAEFYDAITLDTFIQVLGLLVNSNAGSSSDDGIYVASSIGKMVVSPTQFLEPQAWTVYATYSVVDHKTSSGAVFAFSEHGKLRTFATGICFVRIQAARLERVLKAASPDASVPGTAEALPPSSSGASLPGPIIHRQTTVHDTMPISGSARRVPSESRGADEMSTKIKELRSLLSDYTGFPLSELESGQSLSDIGLDSLGSMELADEIESKLGLSIQTEDLLMGTVGSLVKLLQFSKTAPATTEDDVSDPEPDVYDKTPDSSDVRSYPASQHTTDASALRPGNPHSNLWTRPKTALGSRFRLETAVYKEVDGLDILADLYIPTEVPSQPMTIALVIHGGGHLTLSRKAVRSAQIKHLLANGILPVSVDYRLCPQVNVIDGPMADVRDACIWIQGKLPGVMAAKGIEIDPSRYVVIGWSTGGTLAMTTSWTLRQAGMHPPSAILAFYCPVEYNPEAPTTMGHDIEQRTMSLGQIRELLSDAPTAGHAPNSLDTTKLGWVKRGDPRSELVRALVKEERGMSLLFNGLPQDGDELPYPDADRANAFSPLSQVREGNYRTPTYLIFGDQDEIAPFSKGVEFAQTLEDHGVKGGFLPVHGARHIFDLGLAPGSEGWDAGVGPGYSFLLEELASAHRESSSREHLSRSSTLHVVAVRGESLAISPRGRYGELTACAAEVLRSHRTHAMTIANLMIRDRRWNRSCSPSDWWPRPA</sequence>
<dbReference type="Pfam" id="PF02801">
    <property type="entry name" value="Ketoacyl-synt_C"/>
    <property type="match status" value="1"/>
</dbReference>